<feature type="transmembrane region" description="Helical" evidence="1">
    <location>
        <begin position="16"/>
        <end position="35"/>
    </location>
</feature>
<gene>
    <name evidence="2" type="ORF">E4680_02675</name>
</gene>
<accession>A0A4Z0FD01</accession>
<feature type="transmembrane region" description="Helical" evidence="1">
    <location>
        <begin position="91"/>
        <end position="110"/>
    </location>
</feature>
<keyword evidence="1" id="KW-0472">Membrane</keyword>
<dbReference type="AlphaFoldDB" id="A0A4Z0FD01"/>
<dbReference type="EMBL" id="SRIO01000002">
    <property type="protein sequence ID" value="TFZ83892.1"/>
    <property type="molecule type" value="Genomic_DNA"/>
</dbReference>
<evidence type="ECO:0000256" key="1">
    <source>
        <dbReference type="SAM" id="Phobius"/>
    </source>
</evidence>
<keyword evidence="1" id="KW-0812">Transmembrane</keyword>
<keyword evidence="3" id="KW-1185">Reference proteome</keyword>
<dbReference type="RefSeq" id="WP_135280819.1">
    <property type="nucleotide sequence ID" value="NZ_SRIO01000002.1"/>
</dbReference>
<evidence type="ECO:0000313" key="2">
    <source>
        <dbReference type="EMBL" id="TFZ83892.1"/>
    </source>
</evidence>
<sequence>MLEVQRTNSAPLWQRLFLYLTLSGLAVTGSAWMIIHYATGGFSGEHRPYAMLHQLMIYHGILGYVMAIATGIFLGQHVAAGWRAGRSRATGVSVMILLGVLMSTALVLYYSGNDALRSLASLVHQILGVGVVLAIPLHVAQRIAQPTRAVRAMAADSARETNSSAV</sequence>
<comment type="caution">
    <text evidence="2">The sequence shown here is derived from an EMBL/GenBank/DDBJ whole genome shotgun (WGS) entry which is preliminary data.</text>
</comment>
<dbReference type="OrthoDB" id="6228034at2"/>
<evidence type="ECO:0000313" key="3">
    <source>
        <dbReference type="Proteomes" id="UP000297890"/>
    </source>
</evidence>
<proteinExistence type="predicted"/>
<organism evidence="2 3">
    <name type="scientific">Candidatus Macondimonas diazotrophica</name>
    <dbReference type="NCBI Taxonomy" id="2305248"/>
    <lineage>
        <taxon>Bacteria</taxon>
        <taxon>Pseudomonadati</taxon>
        <taxon>Pseudomonadota</taxon>
        <taxon>Gammaproteobacteria</taxon>
        <taxon>Chromatiales</taxon>
        <taxon>Ectothiorhodospiraceae</taxon>
        <taxon>Candidatus Macondimonas</taxon>
    </lineage>
</organism>
<name>A0A4Z0FD01_9GAMM</name>
<feature type="transmembrane region" description="Helical" evidence="1">
    <location>
        <begin position="122"/>
        <end position="140"/>
    </location>
</feature>
<keyword evidence="1" id="KW-1133">Transmembrane helix</keyword>
<feature type="transmembrane region" description="Helical" evidence="1">
    <location>
        <begin position="55"/>
        <end position="79"/>
    </location>
</feature>
<reference evidence="2 3" key="1">
    <citation type="journal article" date="2019" name="ISME J.">
        <title>Candidatus Macondimonas diazotrophica, a novel gammaproteobacterial genus dominating crude-oil-contaminated coastal sediments.</title>
        <authorList>
            <person name="Karthikeyan S."/>
            <person name="Konstantinidis K."/>
        </authorList>
    </citation>
    <scope>NUCLEOTIDE SEQUENCE [LARGE SCALE GENOMIC DNA]</scope>
    <source>
        <strain evidence="2 3">KTK01</strain>
    </source>
</reference>
<protein>
    <recommendedName>
        <fullName evidence="4">DUF4405 domain-containing protein</fullName>
    </recommendedName>
</protein>
<evidence type="ECO:0008006" key="4">
    <source>
        <dbReference type="Google" id="ProtNLM"/>
    </source>
</evidence>
<dbReference type="Proteomes" id="UP000297890">
    <property type="component" value="Unassembled WGS sequence"/>
</dbReference>